<dbReference type="PANTHER" id="PTHR43861">
    <property type="entry name" value="TRANS-ACONITATE 2-METHYLTRANSFERASE-RELATED"/>
    <property type="match status" value="1"/>
</dbReference>
<comment type="caution">
    <text evidence="2">The sequence shown here is derived from an EMBL/GenBank/DDBJ whole genome shotgun (WGS) entry which is preliminary data.</text>
</comment>
<dbReference type="EMBL" id="JAVRBK010000010">
    <property type="protein sequence ID" value="KAK5638127.1"/>
    <property type="molecule type" value="Genomic_DNA"/>
</dbReference>
<evidence type="ECO:0000313" key="3">
    <source>
        <dbReference type="Proteomes" id="UP001329430"/>
    </source>
</evidence>
<dbReference type="InterPro" id="IPR029063">
    <property type="entry name" value="SAM-dependent_MTases_sf"/>
</dbReference>
<sequence length="269" mass="31750">MNRTELYLKRSVVAKRDGEEIINRIRKNVQWMEHSKVLDVGCGPGNVTHDLLLPMLPDSTEIFGIDKSFEVIQYANERYGKKSKMTFRQMDIALDTSALAEYNEYFDYIFSFYCFHFILDARSALKNIYKLLKPGGEFLFTFIVSGNYQELHDRISNTQRWGTYISKYNETFLFLPENQRKDFEDVIGNVGFEVIDIYVEPKEYSFPLAVVPEFAFSHFPYQIPENLKDEFALSIMDTIKEMEFHCIEEGKEYFCCKYEMLFAHIKKPM</sequence>
<feature type="domain" description="Methyltransferase" evidence="1">
    <location>
        <begin position="34"/>
        <end position="160"/>
    </location>
</feature>
<dbReference type="Proteomes" id="UP001329430">
    <property type="component" value="Chromosome 10"/>
</dbReference>
<dbReference type="Pfam" id="PF13847">
    <property type="entry name" value="Methyltransf_31"/>
    <property type="match status" value="1"/>
</dbReference>
<keyword evidence="3" id="KW-1185">Reference proteome</keyword>
<dbReference type="AlphaFoldDB" id="A0AAN7UXY6"/>
<dbReference type="InterPro" id="IPR025714">
    <property type="entry name" value="Methyltranfer_dom"/>
</dbReference>
<dbReference type="CDD" id="cd02440">
    <property type="entry name" value="AdoMet_MTases"/>
    <property type="match status" value="1"/>
</dbReference>
<evidence type="ECO:0000313" key="2">
    <source>
        <dbReference type="EMBL" id="KAK5638127.1"/>
    </source>
</evidence>
<dbReference type="SUPFAM" id="SSF53335">
    <property type="entry name" value="S-adenosyl-L-methionine-dependent methyltransferases"/>
    <property type="match status" value="1"/>
</dbReference>
<organism evidence="2 3">
    <name type="scientific">Pyrocoelia pectoralis</name>
    <dbReference type="NCBI Taxonomy" id="417401"/>
    <lineage>
        <taxon>Eukaryota</taxon>
        <taxon>Metazoa</taxon>
        <taxon>Ecdysozoa</taxon>
        <taxon>Arthropoda</taxon>
        <taxon>Hexapoda</taxon>
        <taxon>Insecta</taxon>
        <taxon>Pterygota</taxon>
        <taxon>Neoptera</taxon>
        <taxon>Endopterygota</taxon>
        <taxon>Coleoptera</taxon>
        <taxon>Polyphaga</taxon>
        <taxon>Elateriformia</taxon>
        <taxon>Elateroidea</taxon>
        <taxon>Lampyridae</taxon>
        <taxon>Lampyrinae</taxon>
        <taxon>Pyrocoelia</taxon>
    </lineage>
</organism>
<evidence type="ECO:0000259" key="1">
    <source>
        <dbReference type="Pfam" id="PF13847"/>
    </source>
</evidence>
<name>A0AAN7UXY6_9COLE</name>
<protein>
    <recommendedName>
        <fullName evidence="1">Methyltransferase domain-containing protein</fullName>
    </recommendedName>
</protein>
<proteinExistence type="predicted"/>
<reference evidence="2 3" key="1">
    <citation type="journal article" date="2024" name="Insects">
        <title>An Improved Chromosome-Level Genome Assembly of the Firefly Pyrocoelia pectoralis.</title>
        <authorList>
            <person name="Fu X."/>
            <person name="Meyer-Rochow V.B."/>
            <person name="Ballantyne L."/>
            <person name="Zhu X."/>
        </authorList>
    </citation>
    <scope>NUCLEOTIDE SEQUENCE [LARGE SCALE GENOMIC DNA]</scope>
    <source>
        <strain evidence="2">XCY_ONT2</strain>
    </source>
</reference>
<accession>A0AAN7UXY6</accession>
<dbReference type="Gene3D" id="3.40.50.150">
    <property type="entry name" value="Vaccinia Virus protein VP39"/>
    <property type="match status" value="1"/>
</dbReference>
<gene>
    <name evidence="2" type="ORF">RI129_012422</name>
</gene>
<dbReference type="PANTHER" id="PTHR43861:SF1">
    <property type="entry name" value="TRANS-ACONITATE 2-METHYLTRANSFERASE"/>
    <property type="match status" value="1"/>
</dbReference>